<feature type="domain" description="RNA polymerase sigma factor 70 region 4 type 2" evidence="9">
    <location>
        <begin position="150"/>
        <end position="202"/>
    </location>
</feature>
<dbReference type="Gene3D" id="1.10.1740.10">
    <property type="match status" value="1"/>
</dbReference>
<dbReference type="OrthoDB" id="9785675at2"/>
<dbReference type="InterPro" id="IPR013249">
    <property type="entry name" value="RNA_pol_sigma70_r4_t2"/>
</dbReference>
<sequence length="213" mass="25357">MSSEEKKRIENETQSIRENASESSLEDDKLVARAVKGDQDAFRSIMEKYQKPLYFHVLKMVKDREQVEDLVQEAFMKAFDNLGSYNTKYAFSTWLYRITTNHTIDYLRKKKLKTFSINEPVETKDGNLHFQVKDENAETDRNIIRKQRQNIIHEAIENLPEKYRAVIELRHLQELSYDEIAEELDLPLGTVKAHIFRAREMLYKALKDKRHRF</sequence>
<evidence type="ECO:0000256" key="2">
    <source>
        <dbReference type="ARBA" id="ARBA00023015"/>
    </source>
</evidence>
<feature type="compositionally biased region" description="Basic and acidic residues" evidence="7">
    <location>
        <begin position="1"/>
        <end position="11"/>
    </location>
</feature>
<dbReference type="SUPFAM" id="SSF88946">
    <property type="entry name" value="Sigma2 domain of RNA polymerase sigma factors"/>
    <property type="match status" value="1"/>
</dbReference>
<dbReference type="PROSITE" id="PS01063">
    <property type="entry name" value="SIGMA70_ECF"/>
    <property type="match status" value="1"/>
</dbReference>
<dbReference type="Pfam" id="PF04542">
    <property type="entry name" value="Sigma70_r2"/>
    <property type="match status" value="1"/>
</dbReference>
<dbReference type="InterPro" id="IPR036388">
    <property type="entry name" value="WH-like_DNA-bd_sf"/>
</dbReference>
<evidence type="ECO:0000313" key="11">
    <source>
        <dbReference type="Proteomes" id="UP000245533"/>
    </source>
</evidence>
<proteinExistence type="inferred from homology"/>
<evidence type="ECO:0000256" key="4">
    <source>
        <dbReference type="ARBA" id="ARBA00023125"/>
    </source>
</evidence>
<dbReference type="InterPro" id="IPR013325">
    <property type="entry name" value="RNA_pol_sigma_r2"/>
</dbReference>
<dbReference type="CDD" id="cd06171">
    <property type="entry name" value="Sigma70_r4"/>
    <property type="match status" value="1"/>
</dbReference>
<gene>
    <name evidence="10" type="ORF">DDZ15_07080</name>
</gene>
<keyword evidence="11" id="KW-1185">Reference proteome</keyword>
<keyword evidence="2 6" id="KW-0805">Transcription regulation</keyword>
<keyword evidence="5 6" id="KW-0804">Transcription</keyword>
<evidence type="ECO:0000259" key="9">
    <source>
        <dbReference type="Pfam" id="PF08281"/>
    </source>
</evidence>
<dbReference type="SUPFAM" id="SSF88659">
    <property type="entry name" value="Sigma3 and sigma4 domains of RNA polymerase sigma factors"/>
    <property type="match status" value="1"/>
</dbReference>
<evidence type="ECO:0000256" key="5">
    <source>
        <dbReference type="ARBA" id="ARBA00023163"/>
    </source>
</evidence>
<keyword evidence="4 6" id="KW-0238">DNA-binding</keyword>
<dbReference type="Gene3D" id="1.10.10.10">
    <property type="entry name" value="Winged helix-like DNA-binding domain superfamily/Winged helix DNA-binding domain"/>
    <property type="match status" value="1"/>
</dbReference>
<dbReference type="GO" id="GO:0003677">
    <property type="term" value="F:DNA binding"/>
    <property type="evidence" value="ECO:0007669"/>
    <property type="project" value="UniProtKB-KW"/>
</dbReference>
<dbReference type="InterPro" id="IPR007627">
    <property type="entry name" value="RNA_pol_sigma70_r2"/>
</dbReference>
<evidence type="ECO:0000256" key="6">
    <source>
        <dbReference type="RuleBase" id="RU000716"/>
    </source>
</evidence>
<evidence type="ECO:0000256" key="1">
    <source>
        <dbReference type="ARBA" id="ARBA00010641"/>
    </source>
</evidence>
<dbReference type="InterPro" id="IPR000838">
    <property type="entry name" value="RNA_pol_sigma70_ECF_CS"/>
</dbReference>
<dbReference type="NCBIfam" id="TIGR02937">
    <property type="entry name" value="sigma70-ECF"/>
    <property type="match status" value="1"/>
</dbReference>
<feature type="domain" description="RNA polymerase sigma-70 region 2" evidence="8">
    <location>
        <begin position="46"/>
        <end position="111"/>
    </location>
</feature>
<dbReference type="Proteomes" id="UP000245533">
    <property type="component" value="Unassembled WGS sequence"/>
</dbReference>
<dbReference type="Pfam" id="PF08281">
    <property type="entry name" value="Sigma70_r4_2"/>
    <property type="match status" value="1"/>
</dbReference>
<comment type="similarity">
    <text evidence="1 6">Belongs to the sigma-70 factor family. ECF subfamily.</text>
</comment>
<dbReference type="GO" id="GO:0006352">
    <property type="term" value="P:DNA-templated transcription initiation"/>
    <property type="evidence" value="ECO:0007669"/>
    <property type="project" value="InterPro"/>
</dbReference>
<keyword evidence="3 6" id="KW-0731">Sigma factor</keyword>
<dbReference type="PANTHER" id="PTHR43133">
    <property type="entry name" value="RNA POLYMERASE ECF-TYPE SIGMA FACTO"/>
    <property type="match status" value="1"/>
</dbReference>
<dbReference type="AlphaFoldDB" id="A0A316U1V5"/>
<feature type="compositionally biased region" description="Polar residues" evidence="7">
    <location>
        <begin position="12"/>
        <end position="23"/>
    </location>
</feature>
<comment type="caution">
    <text evidence="10">The sequence shown here is derived from an EMBL/GenBank/DDBJ whole genome shotgun (WGS) entry which is preliminary data.</text>
</comment>
<accession>A0A316U1V5</accession>
<dbReference type="InterPro" id="IPR013324">
    <property type="entry name" value="RNA_pol_sigma_r3/r4-like"/>
</dbReference>
<protein>
    <recommendedName>
        <fullName evidence="6">RNA polymerase sigma factor</fullName>
    </recommendedName>
</protein>
<dbReference type="PANTHER" id="PTHR43133:SF51">
    <property type="entry name" value="RNA POLYMERASE SIGMA FACTOR"/>
    <property type="match status" value="1"/>
</dbReference>
<dbReference type="InterPro" id="IPR014284">
    <property type="entry name" value="RNA_pol_sigma-70_dom"/>
</dbReference>
<reference evidence="10 11" key="1">
    <citation type="submission" date="2018-05" db="EMBL/GenBank/DDBJ databases">
        <title>Rhodohalobacter halophilus gen. nov., sp. nov., a moderately halophilic member of the family Balneolaceae.</title>
        <authorList>
            <person name="Liu Z.-W."/>
        </authorList>
    </citation>
    <scope>NUCLEOTIDE SEQUENCE [LARGE SCALE GENOMIC DNA]</scope>
    <source>
        <strain evidence="10 11">8A47</strain>
    </source>
</reference>
<dbReference type="InterPro" id="IPR039425">
    <property type="entry name" value="RNA_pol_sigma-70-like"/>
</dbReference>
<evidence type="ECO:0000259" key="8">
    <source>
        <dbReference type="Pfam" id="PF04542"/>
    </source>
</evidence>
<evidence type="ECO:0000313" key="10">
    <source>
        <dbReference type="EMBL" id="PWN07026.1"/>
    </source>
</evidence>
<organism evidence="10 11">
    <name type="scientific">Rhodohalobacter mucosus</name>
    <dbReference type="NCBI Taxonomy" id="2079485"/>
    <lineage>
        <taxon>Bacteria</taxon>
        <taxon>Pseudomonadati</taxon>
        <taxon>Balneolota</taxon>
        <taxon>Balneolia</taxon>
        <taxon>Balneolales</taxon>
        <taxon>Balneolaceae</taxon>
        <taxon>Rhodohalobacter</taxon>
    </lineage>
</organism>
<dbReference type="EMBL" id="QGGB01000005">
    <property type="protein sequence ID" value="PWN07026.1"/>
    <property type="molecule type" value="Genomic_DNA"/>
</dbReference>
<feature type="region of interest" description="Disordered" evidence="7">
    <location>
        <begin position="1"/>
        <end position="26"/>
    </location>
</feature>
<dbReference type="RefSeq" id="WP_109646375.1">
    <property type="nucleotide sequence ID" value="NZ_QGGB01000005.1"/>
</dbReference>
<dbReference type="GO" id="GO:0016987">
    <property type="term" value="F:sigma factor activity"/>
    <property type="evidence" value="ECO:0007669"/>
    <property type="project" value="UniProtKB-KW"/>
</dbReference>
<name>A0A316U1V5_9BACT</name>
<evidence type="ECO:0000256" key="7">
    <source>
        <dbReference type="SAM" id="MobiDB-lite"/>
    </source>
</evidence>
<evidence type="ECO:0000256" key="3">
    <source>
        <dbReference type="ARBA" id="ARBA00023082"/>
    </source>
</evidence>